<gene>
    <name evidence="5" type="ORF">CDD82_881</name>
</gene>
<feature type="region of interest" description="Disordered" evidence="3">
    <location>
        <begin position="48"/>
        <end position="67"/>
    </location>
</feature>
<evidence type="ECO:0000313" key="6">
    <source>
        <dbReference type="Proteomes" id="UP000224854"/>
    </source>
</evidence>
<dbReference type="PANTHER" id="PTHR21027">
    <property type="entry name" value="TRNA-SPLICING ENDONUCLEASE SUBUNIT SEN54"/>
    <property type="match status" value="1"/>
</dbReference>
<comment type="caution">
    <text evidence="5">The sequence shown here is derived from an EMBL/GenBank/DDBJ whole genome shotgun (WGS) entry which is preliminary data.</text>
</comment>
<dbReference type="OrthoDB" id="408683at2759"/>
<dbReference type="GO" id="GO:0000379">
    <property type="term" value="P:tRNA-type intron splice site recognition and cleavage"/>
    <property type="evidence" value="ECO:0007669"/>
    <property type="project" value="TreeGrafter"/>
</dbReference>
<keyword evidence="6" id="KW-1185">Reference proteome</keyword>
<dbReference type="Pfam" id="PF12928">
    <property type="entry name" value="tRNA_int_end_N2"/>
    <property type="match status" value="1"/>
</dbReference>
<evidence type="ECO:0000313" key="5">
    <source>
        <dbReference type="EMBL" id="PHH81404.1"/>
    </source>
</evidence>
<feature type="domain" description="tRNA-splicing endonuclease subunit Sen54 N-terminal" evidence="4">
    <location>
        <begin position="76"/>
        <end position="175"/>
    </location>
</feature>
<organism evidence="5 6">
    <name type="scientific">Ophiocordyceps australis</name>
    <dbReference type="NCBI Taxonomy" id="1399860"/>
    <lineage>
        <taxon>Eukaryota</taxon>
        <taxon>Fungi</taxon>
        <taxon>Dikarya</taxon>
        <taxon>Ascomycota</taxon>
        <taxon>Pezizomycotina</taxon>
        <taxon>Sordariomycetes</taxon>
        <taxon>Hypocreomycetidae</taxon>
        <taxon>Hypocreales</taxon>
        <taxon>Ophiocordycipitaceae</taxon>
        <taxon>Ophiocordyceps</taxon>
    </lineage>
</organism>
<evidence type="ECO:0000256" key="2">
    <source>
        <dbReference type="ARBA" id="ARBA00022694"/>
    </source>
</evidence>
<comment type="similarity">
    <text evidence="1">Belongs to the SEN54 family.</text>
</comment>
<dbReference type="AlphaFoldDB" id="A0A2C5ZPQ3"/>
<feature type="compositionally biased region" description="Basic residues" evidence="3">
    <location>
        <begin position="436"/>
        <end position="453"/>
    </location>
</feature>
<sequence length="453" mass="50912">MAFDDDDNPASQGAQEAEALLDVADDDVANYELFASMFNKKGVSSKSIRRGEKDFESHGTRAQSNALESSRQALEEVLSFTRTHRTDTWTRGWFFPAWWEQHEAQKEAQKEAQREAQDVWLKHRVVVVEHDKGNWAKDTGRTVPGNKTESGVGKLWLLPEEALFLVERGTLHLWWPDLALQELLPGPAGTGFGPDNYDVGLPLSLEAAYCMLVGYDDEMGKTSLPKYQVYAHLKRAGYHVLRAPPLDTPDDGLQATGSLWQWLLSLAPWKQQSHHKASFGPLVSPGLYRSYQSIYRQLTIVPRHVPTCQGPAKRLLQEPFQVHYHVWKPGGAPFSKRNPRMPDFRIAVADTSDSCLPTLEQIDGLLSSTPADGPGEDMQQPARLYQRLKHGHRNVVVAIVDRGLVNFMRFGEGAFGQERLFERFDAKNRVPQSGKRSGHGARGRGRGRGRGRK</sequence>
<protein>
    <recommendedName>
        <fullName evidence="4">tRNA-splicing endonuclease subunit Sen54 N-terminal domain-containing protein</fullName>
    </recommendedName>
</protein>
<dbReference type="Proteomes" id="UP000224854">
    <property type="component" value="Unassembled WGS sequence"/>
</dbReference>
<dbReference type="EMBL" id="NJEU01000123">
    <property type="protein sequence ID" value="PHH81404.1"/>
    <property type="molecule type" value="Genomic_DNA"/>
</dbReference>
<feature type="region of interest" description="Disordered" evidence="3">
    <location>
        <begin position="426"/>
        <end position="453"/>
    </location>
</feature>
<dbReference type="InterPro" id="IPR024337">
    <property type="entry name" value="tRNA_splic_suSen54"/>
</dbReference>
<proteinExistence type="inferred from homology"/>
<dbReference type="InterPro" id="IPR024336">
    <property type="entry name" value="tRNA_splic_suSen54_N"/>
</dbReference>
<reference evidence="5 6" key="1">
    <citation type="submission" date="2017-06" db="EMBL/GenBank/DDBJ databases">
        <title>Ant-infecting Ophiocordyceps genomes reveal a high diversity of potential behavioral manipulation genes and a possible major role for enterotoxins.</title>
        <authorList>
            <person name="De Bekker C."/>
            <person name="Evans H.C."/>
            <person name="Brachmann A."/>
            <person name="Hughes D.P."/>
        </authorList>
    </citation>
    <scope>NUCLEOTIDE SEQUENCE [LARGE SCALE GENOMIC DNA]</scope>
    <source>
        <strain evidence="5 6">1348a</strain>
    </source>
</reference>
<feature type="compositionally biased region" description="Basic and acidic residues" evidence="3">
    <location>
        <begin position="49"/>
        <end position="59"/>
    </location>
</feature>
<evidence type="ECO:0000256" key="3">
    <source>
        <dbReference type="SAM" id="MobiDB-lite"/>
    </source>
</evidence>
<keyword evidence="2" id="KW-0819">tRNA processing</keyword>
<evidence type="ECO:0000256" key="1">
    <source>
        <dbReference type="ARBA" id="ARBA00005736"/>
    </source>
</evidence>
<dbReference type="GO" id="GO:0000214">
    <property type="term" value="C:tRNA-intron endonuclease complex"/>
    <property type="evidence" value="ECO:0007669"/>
    <property type="project" value="TreeGrafter"/>
</dbReference>
<dbReference type="PANTHER" id="PTHR21027:SF1">
    <property type="entry name" value="TRNA-SPLICING ENDONUCLEASE SUBUNIT SEN54"/>
    <property type="match status" value="1"/>
</dbReference>
<evidence type="ECO:0000259" key="4">
    <source>
        <dbReference type="Pfam" id="PF12928"/>
    </source>
</evidence>
<name>A0A2C5ZPQ3_9HYPO</name>
<accession>A0A2C5ZPQ3</accession>